<evidence type="ECO:0000256" key="6">
    <source>
        <dbReference type="ARBA" id="ARBA00023136"/>
    </source>
</evidence>
<dbReference type="Gene3D" id="1.20.1560.10">
    <property type="entry name" value="ABC transporter type 1, transmembrane domain"/>
    <property type="match status" value="1"/>
</dbReference>
<dbReference type="InterPro" id="IPR011527">
    <property type="entry name" value="ABC1_TM_dom"/>
</dbReference>
<dbReference type="InterPro" id="IPR027417">
    <property type="entry name" value="P-loop_NTPase"/>
</dbReference>
<feature type="domain" description="ABC transmembrane type-1" evidence="9">
    <location>
        <begin position="19"/>
        <end position="303"/>
    </location>
</feature>
<dbReference type="CDD" id="cd18541">
    <property type="entry name" value="ABC_6TM_TmrB_like"/>
    <property type="match status" value="1"/>
</dbReference>
<reference evidence="10 11" key="1">
    <citation type="submission" date="2022-08" db="EMBL/GenBank/DDBJ databases">
        <title>Aerococcaceae sp. nov isolated from spoiled eye mask.</title>
        <authorList>
            <person name="Zhou G."/>
            <person name="Xie X.-B."/>
            <person name="Shi Q.-S."/>
            <person name="Wang Y.-S."/>
            <person name="Wen X."/>
            <person name="Peng H."/>
            <person name="Yang X.-J."/>
            <person name="Tao H.-B."/>
            <person name="Huang X.-M."/>
        </authorList>
    </citation>
    <scope>NUCLEOTIDE SEQUENCE [LARGE SCALE GENOMIC DNA]</scope>
    <source>
        <strain evidence="11">DM20194951</strain>
    </source>
</reference>
<dbReference type="PANTHER" id="PTHR43394">
    <property type="entry name" value="ATP-DEPENDENT PERMEASE MDL1, MITOCHONDRIAL"/>
    <property type="match status" value="1"/>
</dbReference>
<evidence type="ECO:0000256" key="4">
    <source>
        <dbReference type="ARBA" id="ARBA00022840"/>
    </source>
</evidence>
<dbReference type="SUPFAM" id="SSF90123">
    <property type="entry name" value="ABC transporter transmembrane region"/>
    <property type="match status" value="1"/>
</dbReference>
<dbReference type="InterPro" id="IPR036640">
    <property type="entry name" value="ABC1_TM_sf"/>
</dbReference>
<dbReference type="Proteomes" id="UP001315967">
    <property type="component" value="Chromosome"/>
</dbReference>
<feature type="transmembrane region" description="Helical" evidence="7">
    <location>
        <begin position="55"/>
        <end position="77"/>
    </location>
</feature>
<evidence type="ECO:0000256" key="3">
    <source>
        <dbReference type="ARBA" id="ARBA00022741"/>
    </source>
</evidence>
<dbReference type="PROSITE" id="PS50893">
    <property type="entry name" value="ABC_TRANSPORTER_2"/>
    <property type="match status" value="1"/>
</dbReference>
<keyword evidence="4" id="KW-0067">ATP-binding</keyword>
<dbReference type="InterPro" id="IPR003593">
    <property type="entry name" value="AAA+_ATPase"/>
</dbReference>
<keyword evidence="5 7" id="KW-1133">Transmembrane helix</keyword>
<dbReference type="SUPFAM" id="SSF52540">
    <property type="entry name" value="P-loop containing nucleoside triphosphate hydrolases"/>
    <property type="match status" value="1"/>
</dbReference>
<keyword evidence="6 7" id="KW-0472">Membrane</keyword>
<dbReference type="Gene3D" id="3.40.50.300">
    <property type="entry name" value="P-loop containing nucleotide triphosphate hydrolases"/>
    <property type="match status" value="1"/>
</dbReference>
<dbReference type="EMBL" id="CP102453">
    <property type="protein sequence ID" value="UUX34600.1"/>
    <property type="molecule type" value="Genomic_DNA"/>
</dbReference>
<dbReference type="PANTHER" id="PTHR43394:SF1">
    <property type="entry name" value="ATP-BINDING CASSETTE SUB-FAMILY B MEMBER 10, MITOCHONDRIAL"/>
    <property type="match status" value="1"/>
</dbReference>
<dbReference type="Pfam" id="PF00005">
    <property type="entry name" value="ABC_tran"/>
    <property type="match status" value="1"/>
</dbReference>
<gene>
    <name evidence="10" type="ORF">NRE15_02815</name>
</gene>
<dbReference type="PROSITE" id="PS50929">
    <property type="entry name" value="ABC_TM1F"/>
    <property type="match status" value="1"/>
</dbReference>
<dbReference type="InterPro" id="IPR003439">
    <property type="entry name" value="ABC_transporter-like_ATP-bd"/>
</dbReference>
<dbReference type="PROSITE" id="PS00211">
    <property type="entry name" value="ABC_TRANSPORTER_1"/>
    <property type="match status" value="1"/>
</dbReference>
<dbReference type="InterPro" id="IPR039421">
    <property type="entry name" value="Type_1_exporter"/>
</dbReference>
<keyword evidence="2 7" id="KW-0812">Transmembrane</keyword>
<evidence type="ECO:0000259" key="8">
    <source>
        <dbReference type="PROSITE" id="PS50893"/>
    </source>
</evidence>
<evidence type="ECO:0000256" key="2">
    <source>
        <dbReference type="ARBA" id="ARBA00022692"/>
    </source>
</evidence>
<accession>A0ABY5P7M5</accession>
<dbReference type="Pfam" id="PF00664">
    <property type="entry name" value="ABC_membrane"/>
    <property type="match status" value="1"/>
</dbReference>
<dbReference type="RefSeq" id="WP_313794100.1">
    <property type="nucleotide sequence ID" value="NZ_CP102453.1"/>
</dbReference>
<evidence type="ECO:0000256" key="1">
    <source>
        <dbReference type="ARBA" id="ARBA00004651"/>
    </source>
</evidence>
<evidence type="ECO:0000313" key="10">
    <source>
        <dbReference type="EMBL" id="UUX34600.1"/>
    </source>
</evidence>
<feature type="transmembrane region" description="Helical" evidence="7">
    <location>
        <begin position="20"/>
        <end position="43"/>
    </location>
</feature>
<dbReference type="InterPro" id="IPR017871">
    <property type="entry name" value="ABC_transporter-like_CS"/>
</dbReference>
<feature type="transmembrane region" description="Helical" evidence="7">
    <location>
        <begin position="247"/>
        <end position="268"/>
    </location>
</feature>
<proteinExistence type="predicted"/>
<organism evidence="10 11">
    <name type="scientific">Fundicoccus culcitae</name>
    <dbReference type="NCBI Taxonomy" id="2969821"/>
    <lineage>
        <taxon>Bacteria</taxon>
        <taxon>Bacillati</taxon>
        <taxon>Bacillota</taxon>
        <taxon>Bacilli</taxon>
        <taxon>Lactobacillales</taxon>
        <taxon>Aerococcaceae</taxon>
        <taxon>Fundicoccus</taxon>
    </lineage>
</organism>
<sequence length="588" mass="66176">MEIFKRLSWFFKQERKAYIFGSTLLLLVSILSAIVPMIVGNIIDDLTANTLTVQQLLFWVFVILAIALAQYVMRYFWRTAIFGTSAKLEKILRRRLFVHFTKMDAVFFQEHRTGDLMAHATNDLTAIRMVAGGGILTLVDSLSQGIITLIIMFVVIDWRLSLVSILPLPLLVVLVRFNGSRIHHHFRRAQEAFSSMNDKVQESIGGMKVIKTFGEEERDIDDFKKMTANVVDKNQAVHFYDAIFRPAIQMIMGLSTVIGIFYGGLLVVQGEITLGLLIAFLNYIGSMSWPMVAIGRLFNILERGSASYNRVEELLRYKSNIVEDPDGINEAIDGDIEFNVEEFKYPNSNQVVLSNVHFTIKQGETLGIVGKTGSGKSTIFKLLTRDYDWYTGNIEFNHHNIKDYTLNALLTNIGYVPQDNFLFSTTVRENIRFGLPEASQEEVEAIAKVTSVHEDIIGFPNGYDTLVGERGVALSGGQKQRISMARAMIIDPSLLILDDSLSAVDAKTEEAILGSIKETRSNKTTIIAAHRISSVMHADNIIVLEDGKIVEQGNHQSLIDNDGWYKQMYEKQQLALEIGEEGFEHVTI</sequence>
<keyword evidence="3" id="KW-0547">Nucleotide-binding</keyword>
<name>A0ABY5P7M5_9LACT</name>
<evidence type="ECO:0000313" key="11">
    <source>
        <dbReference type="Proteomes" id="UP001315967"/>
    </source>
</evidence>
<evidence type="ECO:0000259" key="9">
    <source>
        <dbReference type="PROSITE" id="PS50929"/>
    </source>
</evidence>
<evidence type="ECO:0000256" key="7">
    <source>
        <dbReference type="SAM" id="Phobius"/>
    </source>
</evidence>
<protein>
    <submittedName>
        <fullName evidence="10">ABC transporter transmembrane domain-containing protein</fullName>
    </submittedName>
</protein>
<keyword evidence="11" id="KW-1185">Reference proteome</keyword>
<dbReference type="SMART" id="SM00382">
    <property type="entry name" value="AAA"/>
    <property type="match status" value="1"/>
</dbReference>
<comment type="subcellular location">
    <subcellularLocation>
        <location evidence="1">Cell membrane</location>
        <topology evidence="1">Multi-pass membrane protein</topology>
    </subcellularLocation>
</comment>
<feature type="domain" description="ABC transporter" evidence="8">
    <location>
        <begin position="338"/>
        <end position="571"/>
    </location>
</feature>
<feature type="transmembrane region" description="Helical" evidence="7">
    <location>
        <begin position="274"/>
        <end position="298"/>
    </location>
</feature>
<feature type="transmembrane region" description="Helical" evidence="7">
    <location>
        <begin position="135"/>
        <end position="156"/>
    </location>
</feature>
<evidence type="ECO:0000256" key="5">
    <source>
        <dbReference type="ARBA" id="ARBA00022989"/>
    </source>
</evidence>